<gene>
    <name evidence="1" type="ORF">ACN38_g12772</name>
</gene>
<dbReference type="STRING" id="229535.A0A0M8NY05"/>
<dbReference type="EMBL" id="LHQQ01000447">
    <property type="protein sequence ID" value="KOS36480.1"/>
    <property type="molecule type" value="Genomic_DNA"/>
</dbReference>
<protein>
    <submittedName>
        <fullName evidence="1">Uncharacterized protein</fullName>
    </submittedName>
</protein>
<dbReference type="AlphaFoldDB" id="A0A0M8NY05"/>
<accession>A0A0M8NY05</accession>
<keyword evidence="2" id="KW-1185">Reference proteome</keyword>
<evidence type="ECO:0000313" key="1">
    <source>
        <dbReference type="EMBL" id="KOS36480.1"/>
    </source>
</evidence>
<dbReference type="OrthoDB" id="5339038at2759"/>
<sequence length="253" mass="28514">MIEILPGCNIEKQHCGILIPDRIPDEDIPFATALAFMRLAKARQTRDRTTDEVTLADTDLVRRARFQGMNDKDIIGISSKMSSMSEEPDMSVLMRTVQATLPEGYSCGPLGGPGKRDLSLPAYLSLLKHDFITDVCGETRPLSSLNYMWVLVRCYVLFMQIEDNLRACRNPTWVLAYEGDSRLTQQKRVSLTVAALGERDPECLKIIADVFEGQRGGFMDHIYWDNLLDFFNTREIFASGNETPFGPDSCTIM</sequence>
<organism evidence="1 2">
    <name type="scientific">Penicillium nordicum</name>
    <dbReference type="NCBI Taxonomy" id="229535"/>
    <lineage>
        <taxon>Eukaryota</taxon>
        <taxon>Fungi</taxon>
        <taxon>Dikarya</taxon>
        <taxon>Ascomycota</taxon>
        <taxon>Pezizomycotina</taxon>
        <taxon>Eurotiomycetes</taxon>
        <taxon>Eurotiomycetidae</taxon>
        <taxon>Eurotiales</taxon>
        <taxon>Aspergillaceae</taxon>
        <taxon>Penicillium</taxon>
    </lineage>
</organism>
<name>A0A0M8NY05_9EURO</name>
<dbReference type="Proteomes" id="UP000037696">
    <property type="component" value="Unassembled WGS sequence"/>
</dbReference>
<comment type="caution">
    <text evidence="1">The sequence shown here is derived from an EMBL/GenBank/DDBJ whole genome shotgun (WGS) entry which is preliminary data.</text>
</comment>
<proteinExistence type="predicted"/>
<evidence type="ECO:0000313" key="2">
    <source>
        <dbReference type="Proteomes" id="UP000037696"/>
    </source>
</evidence>
<reference evidence="1 2" key="1">
    <citation type="submission" date="2015-08" db="EMBL/GenBank/DDBJ databases">
        <title>Genome sequencing of Penicillium nordicum.</title>
        <authorList>
            <person name="Nguyen H.D."/>
            <person name="Seifert K.A."/>
        </authorList>
    </citation>
    <scope>NUCLEOTIDE SEQUENCE [LARGE SCALE GENOMIC DNA]</scope>
    <source>
        <strain evidence="1 2">DAOMC 185683</strain>
    </source>
</reference>